<dbReference type="InParanoid" id="A0A371RJW1"/>
<dbReference type="InterPro" id="IPR039425">
    <property type="entry name" value="RNA_pol_sigma-70-like"/>
</dbReference>
<keyword evidence="3" id="KW-0731">Sigma factor</keyword>
<dbReference type="OrthoDB" id="7041663at2"/>
<dbReference type="GO" id="GO:0006352">
    <property type="term" value="P:DNA-templated transcription initiation"/>
    <property type="evidence" value="ECO:0007669"/>
    <property type="project" value="InterPro"/>
</dbReference>
<dbReference type="Pfam" id="PF08281">
    <property type="entry name" value="Sigma70_r4_2"/>
    <property type="match status" value="1"/>
</dbReference>
<dbReference type="EMBL" id="QUQO01000001">
    <property type="protein sequence ID" value="RFB05706.1"/>
    <property type="molecule type" value="Genomic_DNA"/>
</dbReference>
<dbReference type="CDD" id="cd06171">
    <property type="entry name" value="Sigma70_r4"/>
    <property type="match status" value="1"/>
</dbReference>
<dbReference type="InterPro" id="IPR014284">
    <property type="entry name" value="RNA_pol_sigma-70_dom"/>
</dbReference>
<dbReference type="InterPro" id="IPR013249">
    <property type="entry name" value="RNA_pol_sigma70_r4_t2"/>
</dbReference>
<dbReference type="InterPro" id="IPR007627">
    <property type="entry name" value="RNA_pol_sigma70_r2"/>
</dbReference>
<dbReference type="InterPro" id="IPR013324">
    <property type="entry name" value="RNA_pol_sigma_r3/r4-like"/>
</dbReference>
<sequence>MEVVKFPEQSKRRVPGIDLAPVGELMARAQKGDKRAYNEALTQCEAWLKTYLPRRLAPEHVEDAIQETLLAVHRKRHTYDPSRPFPPWFVAIARFKWLDRLRSHYRHEQSELHDDHGIDSHEETVLSRIVLENVLGHLPEAQATVLKLAKIEGRSVEEISMATGQSASLVKVNIHRARKKLMKLLEKSYE</sequence>
<dbReference type="PANTHER" id="PTHR43133:SF8">
    <property type="entry name" value="RNA POLYMERASE SIGMA FACTOR HI_1459-RELATED"/>
    <property type="match status" value="1"/>
</dbReference>
<feature type="domain" description="RNA polymerase sigma-70 region 2" evidence="6">
    <location>
        <begin position="47"/>
        <end position="106"/>
    </location>
</feature>
<dbReference type="Gene3D" id="1.10.10.10">
    <property type="entry name" value="Winged helix-like DNA-binding domain superfamily/Winged helix DNA-binding domain"/>
    <property type="match status" value="1"/>
</dbReference>
<comment type="caution">
    <text evidence="8">The sequence shown here is derived from an EMBL/GenBank/DDBJ whole genome shotgun (WGS) entry which is preliminary data.</text>
</comment>
<dbReference type="SUPFAM" id="SSF88946">
    <property type="entry name" value="Sigma2 domain of RNA polymerase sigma factors"/>
    <property type="match status" value="1"/>
</dbReference>
<proteinExistence type="inferred from homology"/>
<accession>A0A371RJW1</accession>
<keyword evidence="4" id="KW-0238">DNA-binding</keyword>
<keyword evidence="9" id="KW-1185">Reference proteome</keyword>
<name>A0A371RJW1_9PROT</name>
<keyword evidence="2" id="KW-0805">Transcription regulation</keyword>
<evidence type="ECO:0000259" key="6">
    <source>
        <dbReference type="Pfam" id="PF04542"/>
    </source>
</evidence>
<evidence type="ECO:0000313" key="9">
    <source>
        <dbReference type="Proteomes" id="UP000264589"/>
    </source>
</evidence>
<dbReference type="InterPro" id="IPR036388">
    <property type="entry name" value="WH-like_DNA-bd_sf"/>
</dbReference>
<dbReference type="GO" id="GO:0003677">
    <property type="term" value="F:DNA binding"/>
    <property type="evidence" value="ECO:0007669"/>
    <property type="project" value="UniProtKB-KW"/>
</dbReference>
<dbReference type="Gene3D" id="1.10.1740.10">
    <property type="match status" value="1"/>
</dbReference>
<organism evidence="8 9">
    <name type="scientific">Parvularcula marina</name>
    <dbReference type="NCBI Taxonomy" id="2292771"/>
    <lineage>
        <taxon>Bacteria</taxon>
        <taxon>Pseudomonadati</taxon>
        <taxon>Pseudomonadota</taxon>
        <taxon>Alphaproteobacteria</taxon>
        <taxon>Parvularculales</taxon>
        <taxon>Parvularculaceae</taxon>
        <taxon>Parvularcula</taxon>
    </lineage>
</organism>
<evidence type="ECO:0000256" key="3">
    <source>
        <dbReference type="ARBA" id="ARBA00023082"/>
    </source>
</evidence>
<dbReference type="AlphaFoldDB" id="A0A371RJW1"/>
<keyword evidence="5" id="KW-0804">Transcription</keyword>
<dbReference type="Pfam" id="PF04542">
    <property type="entry name" value="Sigma70_r2"/>
    <property type="match status" value="1"/>
</dbReference>
<evidence type="ECO:0000256" key="4">
    <source>
        <dbReference type="ARBA" id="ARBA00023125"/>
    </source>
</evidence>
<dbReference type="NCBIfam" id="TIGR02937">
    <property type="entry name" value="sigma70-ECF"/>
    <property type="match status" value="1"/>
</dbReference>
<gene>
    <name evidence="8" type="ORF">DX908_10770</name>
</gene>
<dbReference type="GO" id="GO:0016987">
    <property type="term" value="F:sigma factor activity"/>
    <property type="evidence" value="ECO:0007669"/>
    <property type="project" value="UniProtKB-KW"/>
</dbReference>
<comment type="similarity">
    <text evidence="1">Belongs to the sigma-70 factor family. ECF subfamily.</text>
</comment>
<dbReference type="InterPro" id="IPR013325">
    <property type="entry name" value="RNA_pol_sigma_r2"/>
</dbReference>
<protein>
    <submittedName>
        <fullName evidence="8">Sigma-70 family RNA polymerase sigma factor</fullName>
    </submittedName>
</protein>
<evidence type="ECO:0000313" key="8">
    <source>
        <dbReference type="EMBL" id="RFB05706.1"/>
    </source>
</evidence>
<dbReference type="SUPFAM" id="SSF88659">
    <property type="entry name" value="Sigma3 and sigma4 domains of RNA polymerase sigma factors"/>
    <property type="match status" value="1"/>
</dbReference>
<evidence type="ECO:0000256" key="1">
    <source>
        <dbReference type="ARBA" id="ARBA00010641"/>
    </source>
</evidence>
<dbReference type="RefSeq" id="WP_116392339.1">
    <property type="nucleotide sequence ID" value="NZ_QUQO01000001.1"/>
</dbReference>
<dbReference type="Proteomes" id="UP000264589">
    <property type="component" value="Unassembled WGS sequence"/>
</dbReference>
<evidence type="ECO:0000256" key="2">
    <source>
        <dbReference type="ARBA" id="ARBA00023015"/>
    </source>
</evidence>
<evidence type="ECO:0000256" key="5">
    <source>
        <dbReference type="ARBA" id="ARBA00023163"/>
    </source>
</evidence>
<dbReference type="PANTHER" id="PTHR43133">
    <property type="entry name" value="RNA POLYMERASE ECF-TYPE SIGMA FACTO"/>
    <property type="match status" value="1"/>
</dbReference>
<feature type="domain" description="RNA polymerase sigma factor 70 region 4 type 2" evidence="7">
    <location>
        <begin position="131"/>
        <end position="181"/>
    </location>
</feature>
<reference evidence="8 9" key="1">
    <citation type="submission" date="2018-08" db="EMBL/GenBank/DDBJ databases">
        <title>Parvularcula sp. SM1705, isolated from surface water of the South Sea China.</title>
        <authorList>
            <person name="Sun L."/>
        </authorList>
    </citation>
    <scope>NUCLEOTIDE SEQUENCE [LARGE SCALE GENOMIC DNA]</scope>
    <source>
        <strain evidence="8 9">SM1705</strain>
    </source>
</reference>
<evidence type="ECO:0000259" key="7">
    <source>
        <dbReference type="Pfam" id="PF08281"/>
    </source>
</evidence>